<dbReference type="AlphaFoldDB" id="A0A6C0CVV5"/>
<organism evidence="6">
    <name type="scientific">viral metagenome</name>
    <dbReference type="NCBI Taxonomy" id="1070528"/>
    <lineage>
        <taxon>unclassified sequences</taxon>
        <taxon>metagenomes</taxon>
        <taxon>organismal metagenomes</taxon>
    </lineage>
</organism>
<reference evidence="6" key="1">
    <citation type="journal article" date="2020" name="Nature">
        <title>Giant virus diversity and host interactions through global metagenomics.</title>
        <authorList>
            <person name="Schulz F."/>
            <person name="Roux S."/>
            <person name="Paez-Espino D."/>
            <person name="Jungbluth S."/>
            <person name="Walsh D.A."/>
            <person name="Denef V.J."/>
            <person name="McMahon K.D."/>
            <person name="Konstantinidis K.T."/>
            <person name="Eloe-Fadrosh E.A."/>
            <person name="Kyrpides N.C."/>
            <person name="Woyke T."/>
        </authorList>
    </citation>
    <scope>NUCLEOTIDE SEQUENCE</scope>
    <source>
        <strain evidence="6">GVMAG-M-3300022752-39</strain>
    </source>
</reference>
<dbReference type="PANTHER" id="PTHR45626:SF22">
    <property type="entry name" value="DNA REPAIR PROTEIN RAD5"/>
    <property type="match status" value="1"/>
</dbReference>
<protein>
    <recommendedName>
        <fullName evidence="7">Helicase</fullName>
    </recommendedName>
</protein>
<dbReference type="Pfam" id="PF00271">
    <property type="entry name" value="Helicase_C"/>
    <property type="match status" value="1"/>
</dbReference>
<dbReference type="EMBL" id="MN739490">
    <property type="protein sequence ID" value="QHT08060.1"/>
    <property type="molecule type" value="Genomic_DNA"/>
</dbReference>
<keyword evidence="1" id="KW-0547">Nucleotide-binding</keyword>
<dbReference type="CDD" id="cd18793">
    <property type="entry name" value="SF2_C_SNF"/>
    <property type="match status" value="1"/>
</dbReference>
<dbReference type="InterPro" id="IPR027417">
    <property type="entry name" value="P-loop_NTPase"/>
</dbReference>
<dbReference type="InterPro" id="IPR049730">
    <property type="entry name" value="SNF2/RAD54-like_C"/>
</dbReference>
<dbReference type="InterPro" id="IPR014001">
    <property type="entry name" value="Helicase_ATP-bd"/>
</dbReference>
<sequence>MNIQDKYNQFLAYKGIDYKQHQYDGLEWCASRETGKAPLHGVRGGFIADEMGLGKTIMTIGLIVVNFLEYRRTLVVLPSILVEQWAQEIYRTTGHVALIYHGVSKRKITKERLNRAPIVLTTYGILVGSKRSKKENLLHAVEWDRVIFDEAHHLRNKNSRFLSAKNLKARSRWLISGTPVQNKIKDFFNMCNMLGLPASFYTHADNREVILREFILRRTKQQVGIQMPAIESITKNVAWQNEEEKKFAKDIHQAVAYPKTKLKMMNYARQTCILPAMMTSKVSSLINDSLIYPEHFMTTATNYSSKIDALIAGLVERRDNGNGKIIFCHYRQEIDEIKRRLIMAGFEKIVIFDSRLSLGKRMKLLNETVIEVLIIQIKTGSEGLNLQKNFSEIYFVSPNWNPAIQDQAIARCHRIGQTKDVQVFHYIMDSFDDENTLITMDKYIDLVQEDKRIIIEDVIPQ</sequence>
<dbReference type="InterPro" id="IPR000330">
    <property type="entry name" value="SNF2_N"/>
</dbReference>
<dbReference type="InterPro" id="IPR001650">
    <property type="entry name" value="Helicase_C-like"/>
</dbReference>
<evidence type="ECO:0000313" key="6">
    <source>
        <dbReference type="EMBL" id="QHT08060.1"/>
    </source>
</evidence>
<dbReference type="Gene3D" id="3.40.50.10810">
    <property type="entry name" value="Tandem AAA-ATPase domain"/>
    <property type="match status" value="1"/>
</dbReference>
<dbReference type="CDD" id="cd18008">
    <property type="entry name" value="DEXDc_SHPRH-like"/>
    <property type="match status" value="1"/>
</dbReference>
<accession>A0A6C0CVV5</accession>
<proteinExistence type="predicted"/>
<dbReference type="InterPro" id="IPR038718">
    <property type="entry name" value="SNF2-like_sf"/>
</dbReference>
<evidence type="ECO:0000259" key="5">
    <source>
        <dbReference type="PROSITE" id="PS51194"/>
    </source>
</evidence>
<dbReference type="InterPro" id="IPR050628">
    <property type="entry name" value="SNF2_RAD54_helicase_TF"/>
</dbReference>
<dbReference type="GO" id="GO:0005634">
    <property type="term" value="C:nucleus"/>
    <property type="evidence" value="ECO:0007669"/>
    <property type="project" value="TreeGrafter"/>
</dbReference>
<dbReference type="GO" id="GO:0005524">
    <property type="term" value="F:ATP binding"/>
    <property type="evidence" value="ECO:0007669"/>
    <property type="project" value="UniProtKB-KW"/>
</dbReference>
<evidence type="ECO:0008006" key="7">
    <source>
        <dbReference type="Google" id="ProtNLM"/>
    </source>
</evidence>
<dbReference type="SUPFAM" id="SSF52540">
    <property type="entry name" value="P-loop containing nucleoside triphosphate hydrolases"/>
    <property type="match status" value="2"/>
</dbReference>
<dbReference type="PANTHER" id="PTHR45626">
    <property type="entry name" value="TRANSCRIPTION TERMINATION FACTOR 2-RELATED"/>
    <property type="match status" value="1"/>
</dbReference>
<keyword evidence="2" id="KW-0378">Hydrolase</keyword>
<keyword evidence="3" id="KW-0067">ATP-binding</keyword>
<dbReference type="Gene3D" id="3.40.50.300">
    <property type="entry name" value="P-loop containing nucleotide triphosphate hydrolases"/>
    <property type="match status" value="1"/>
</dbReference>
<feature type="domain" description="Helicase C-terminal" evidence="5">
    <location>
        <begin position="306"/>
        <end position="459"/>
    </location>
</feature>
<dbReference type="PROSITE" id="PS51192">
    <property type="entry name" value="HELICASE_ATP_BIND_1"/>
    <property type="match status" value="1"/>
</dbReference>
<dbReference type="SMART" id="SM00487">
    <property type="entry name" value="DEXDc"/>
    <property type="match status" value="1"/>
</dbReference>
<dbReference type="GO" id="GO:0016787">
    <property type="term" value="F:hydrolase activity"/>
    <property type="evidence" value="ECO:0007669"/>
    <property type="project" value="UniProtKB-KW"/>
</dbReference>
<evidence type="ECO:0000256" key="2">
    <source>
        <dbReference type="ARBA" id="ARBA00022801"/>
    </source>
</evidence>
<evidence type="ECO:0000256" key="3">
    <source>
        <dbReference type="ARBA" id="ARBA00022840"/>
    </source>
</evidence>
<evidence type="ECO:0000256" key="1">
    <source>
        <dbReference type="ARBA" id="ARBA00022741"/>
    </source>
</evidence>
<dbReference type="Pfam" id="PF00176">
    <property type="entry name" value="SNF2-rel_dom"/>
    <property type="match status" value="1"/>
</dbReference>
<feature type="domain" description="Helicase ATP-binding" evidence="4">
    <location>
        <begin position="36"/>
        <end position="197"/>
    </location>
</feature>
<dbReference type="GO" id="GO:0008094">
    <property type="term" value="F:ATP-dependent activity, acting on DNA"/>
    <property type="evidence" value="ECO:0007669"/>
    <property type="project" value="TreeGrafter"/>
</dbReference>
<evidence type="ECO:0000259" key="4">
    <source>
        <dbReference type="PROSITE" id="PS51192"/>
    </source>
</evidence>
<dbReference type="PROSITE" id="PS51194">
    <property type="entry name" value="HELICASE_CTER"/>
    <property type="match status" value="1"/>
</dbReference>
<name>A0A6C0CVV5_9ZZZZ</name>
<dbReference type="GO" id="GO:0006281">
    <property type="term" value="P:DNA repair"/>
    <property type="evidence" value="ECO:0007669"/>
    <property type="project" value="TreeGrafter"/>
</dbReference>